<dbReference type="EMBL" id="LNYS01000025">
    <property type="protein sequence ID" value="KTD45334.1"/>
    <property type="molecule type" value="Genomic_DNA"/>
</dbReference>
<comment type="caution">
    <text evidence="4">The sequence shown here is derived from an EMBL/GenBank/DDBJ whole genome shotgun (WGS) entry which is preliminary data.</text>
</comment>
<dbReference type="InterPro" id="IPR029063">
    <property type="entry name" value="SAM-dependent_MTases_sf"/>
</dbReference>
<sequence>MFHNISAAIVERMNDLENRDREEMSGQIDIKHFDKLRQIPPETGRFISLLAATSSSKGQWIEIGTSAGYSTLWLALACKHLETKITTFELDQQKITLAKETFASAQVEQYVELVQGNVFDYLPNYKDLSLCFLDTEKELYADCYDIVIPNMVSGGILMADNVISHQSDLQPMIDRALEDKRVDSLVVPIGQGILLCRKL</sequence>
<dbReference type="GO" id="GO:0008171">
    <property type="term" value="F:O-methyltransferase activity"/>
    <property type="evidence" value="ECO:0007669"/>
    <property type="project" value="InterPro"/>
</dbReference>
<dbReference type="AlphaFoldDB" id="A0A0W0XL77"/>
<evidence type="ECO:0000313" key="4">
    <source>
        <dbReference type="EMBL" id="KTD45334.1"/>
    </source>
</evidence>
<organism evidence="4 5">
    <name type="scientific">Legionella quinlivanii</name>
    <dbReference type="NCBI Taxonomy" id="45073"/>
    <lineage>
        <taxon>Bacteria</taxon>
        <taxon>Pseudomonadati</taxon>
        <taxon>Pseudomonadota</taxon>
        <taxon>Gammaproteobacteria</taxon>
        <taxon>Legionellales</taxon>
        <taxon>Legionellaceae</taxon>
        <taxon>Legionella</taxon>
    </lineage>
</organism>
<dbReference type="InterPro" id="IPR002935">
    <property type="entry name" value="SAM_O-MeTrfase"/>
</dbReference>
<dbReference type="Proteomes" id="UP000054618">
    <property type="component" value="Unassembled WGS sequence"/>
</dbReference>
<dbReference type="RefSeq" id="WP_058508861.1">
    <property type="nucleotide sequence ID" value="NZ_LNYS01000025.1"/>
</dbReference>
<dbReference type="OrthoDB" id="9799672at2"/>
<reference evidence="4 5" key="1">
    <citation type="submission" date="2015-11" db="EMBL/GenBank/DDBJ databases">
        <title>Genomic analysis of 38 Legionella species identifies large and diverse effector repertoires.</title>
        <authorList>
            <person name="Burstein D."/>
            <person name="Amaro F."/>
            <person name="Zusman T."/>
            <person name="Lifshitz Z."/>
            <person name="Cohen O."/>
            <person name="Gilbert J.A."/>
            <person name="Pupko T."/>
            <person name="Shuman H.A."/>
            <person name="Segal G."/>
        </authorList>
    </citation>
    <scope>NUCLEOTIDE SEQUENCE [LARGE SCALE GENOMIC DNA]</scope>
    <source>
        <strain evidence="4 5">CDC#1442-AUS-E</strain>
    </source>
</reference>
<gene>
    <name evidence="4" type="ORF">Lqui_2805</name>
</gene>
<evidence type="ECO:0000256" key="2">
    <source>
        <dbReference type="ARBA" id="ARBA00022679"/>
    </source>
</evidence>
<evidence type="ECO:0000313" key="5">
    <source>
        <dbReference type="Proteomes" id="UP000054618"/>
    </source>
</evidence>
<accession>A0A0W0XL77</accession>
<protein>
    <submittedName>
        <fullName evidence="4">O-methyltransferase</fullName>
    </submittedName>
</protein>
<keyword evidence="1 4" id="KW-0489">Methyltransferase</keyword>
<dbReference type="PROSITE" id="PS51682">
    <property type="entry name" value="SAM_OMT_I"/>
    <property type="match status" value="1"/>
</dbReference>
<evidence type="ECO:0000256" key="3">
    <source>
        <dbReference type="ARBA" id="ARBA00022691"/>
    </source>
</evidence>
<dbReference type="PATRIC" id="fig|45073.5.peg.2981"/>
<dbReference type="SUPFAM" id="SSF53335">
    <property type="entry name" value="S-adenosyl-L-methionine-dependent methyltransferases"/>
    <property type="match status" value="1"/>
</dbReference>
<evidence type="ECO:0000256" key="1">
    <source>
        <dbReference type="ARBA" id="ARBA00022603"/>
    </source>
</evidence>
<proteinExistence type="predicted"/>
<keyword evidence="2 4" id="KW-0808">Transferase</keyword>
<keyword evidence="5" id="KW-1185">Reference proteome</keyword>
<dbReference type="PANTHER" id="PTHR43167">
    <property type="entry name" value="PUTATIVE (AFU_ORTHOLOGUE AFUA_6G01830)-RELATED"/>
    <property type="match status" value="1"/>
</dbReference>
<dbReference type="Pfam" id="PF01596">
    <property type="entry name" value="Methyltransf_3"/>
    <property type="match status" value="1"/>
</dbReference>
<dbReference type="STRING" id="45073.Lqui_2805"/>
<dbReference type="Gene3D" id="3.40.50.150">
    <property type="entry name" value="Vaccinia Virus protein VP39"/>
    <property type="match status" value="1"/>
</dbReference>
<keyword evidence="3" id="KW-0949">S-adenosyl-L-methionine</keyword>
<dbReference type="GO" id="GO:0032259">
    <property type="term" value="P:methylation"/>
    <property type="evidence" value="ECO:0007669"/>
    <property type="project" value="UniProtKB-KW"/>
</dbReference>
<name>A0A0W0XL77_9GAMM</name>
<dbReference type="PANTHER" id="PTHR43167:SF1">
    <property type="entry name" value="PUTATIVE (AFU_ORTHOLOGUE AFUA_6G01830)-RELATED"/>
    <property type="match status" value="1"/>
</dbReference>